<evidence type="ECO:0000256" key="1">
    <source>
        <dbReference type="SAM" id="SignalP"/>
    </source>
</evidence>
<protein>
    <submittedName>
        <fullName evidence="2">Triacylglycerol lipase</fullName>
    </submittedName>
</protein>
<accession>A0A0R2PW28</accession>
<feature type="signal peptide" evidence="1">
    <location>
        <begin position="1"/>
        <end position="22"/>
    </location>
</feature>
<dbReference type="AlphaFoldDB" id="A0A0R2PW28"/>
<evidence type="ECO:0000313" key="2">
    <source>
        <dbReference type="EMBL" id="KRO40333.1"/>
    </source>
</evidence>
<dbReference type="InterPro" id="IPR029058">
    <property type="entry name" value="AB_hydrolase_fold"/>
</dbReference>
<comment type="caution">
    <text evidence="2">The sequence shown here is derived from an EMBL/GenBank/DDBJ whole genome shotgun (WGS) entry which is preliminary data.</text>
</comment>
<proteinExistence type="predicted"/>
<name>A0A0R2PW28_9GAMM</name>
<sequence>MKFLQYFSILLLALVSCNGPVAEKVQLSDFQDNISVKALGARLIELPMGMQSLESNLQNANQITIAVHGGSSEGYEWVYPLKTLDTPTNEMYFYRWPDHGCYKESGDRLIVELENLLSQNRQIQTVTLMGHSYGGILVSHLLNNWKNLVRLDAHIIASPLQGMASLNSLCSYQPTIQLQPMVNLYEWRTQQHLDSAFKDLPENPQNIVIEGSMVTVLPDTYNGHRLGHNWSISWVADNIQ</sequence>
<reference evidence="3" key="1">
    <citation type="submission" date="2015-10" db="EMBL/GenBank/DDBJ databases">
        <title>Metagenome-Assembled Genomes uncover a global brackish microbiome.</title>
        <authorList>
            <person name="Hugerth L.W."/>
            <person name="Larsson J."/>
            <person name="Alneberg J."/>
            <person name="Lindh M.V."/>
            <person name="Legrand C."/>
            <person name="Pinhassi J."/>
            <person name="Andersson A."/>
        </authorList>
    </citation>
    <scope>NUCLEOTIDE SEQUENCE [LARGE SCALE GENOMIC DNA]</scope>
</reference>
<evidence type="ECO:0000313" key="3">
    <source>
        <dbReference type="Proteomes" id="UP000050874"/>
    </source>
</evidence>
<dbReference type="EMBL" id="LIAV01000132">
    <property type="protein sequence ID" value="KRO40333.1"/>
    <property type="molecule type" value="Genomic_DNA"/>
</dbReference>
<dbReference type="Gene3D" id="3.40.50.1820">
    <property type="entry name" value="alpha/beta hydrolase"/>
    <property type="match status" value="1"/>
</dbReference>
<keyword evidence="1" id="KW-0732">Signal</keyword>
<dbReference type="SUPFAM" id="SSF53474">
    <property type="entry name" value="alpha/beta-Hydrolases"/>
    <property type="match status" value="1"/>
</dbReference>
<feature type="chain" id="PRO_5006586887" evidence="1">
    <location>
        <begin position="23"/>
        <end position="240"/>
    </location>
</feature>
<gene>
    <name evidence="2" type="ORF">ABR63_05345</name>
</gene>
<dbReference type="Proteomes" id="UP000050874">
    <property type="component" value="Unassembled WGS sequence"/>
</dbReference>
<dbReference type="PROSITE" id="PS51257">
    <property type="entry name" value="PROKAR_LIPOPROTEIN"/>
    <property type="match status" value="1"/>
</dbReference>
<organism evidence="2 3">
    <name type="scientific">SAR86 cluster bacterium BACL1 MAG-120920-bin57</name>
    <dbReference type="NCBI Taxonomy" id="1655571"/>
    <lineage>
        <taxon>Bacteria</taxon>
        <taxon>Pseudomonadati</taxon>
        <taxon>Pseudomonadota</taxon>
        <taxon>Gammaproteobacteria</taxon>
        <taxon>SAR86 cluster</taxon>
    </lineage>
</organism>